<dbReference type="InterPro" id="IPR036705">
    <property type="entry name" value="Ribosyl_crysJ1_sf"/>
</dbReference>
<feature type="binding site" evidence="1">
    <location>
        <position position="247"/>
    </location>
    <ligand>
        <name>Mg(2+)</name>
        <dbReference type="ChEBI" id="CHEBI:18420"/>
        <label>1</label>
    </ligand>
</feature>
<proteinExistence type="predicted"/>
<dbReference type="GO" id="GO:0046872">
    <property type="term" value="F:metal ion binding"/>
    <property type="evidence" value="ECO:0007669"/>
    <property type="project" value="UniProtKB-KW"/>
</dbReference>
<dbReference type="NCBIfam" id="TIGR02662">
    <property type="entry name" value="dinitro_DRAG"/>
    <property type="match status" value="1"/>
</dbReference>
<dbReference type="Gene3D" id="1.10.4080.10">
    <property type="entry name" value="ADP-ribosylation/Crystallin J1"/>
    <property type="match status" value="1"/>
</dbReference>
<accession>A0A8J7J0S6</accession>
<dbReference type="PANTHER" id="PTHR16222:SF12">
    <property type="entry name" value="ADP-RIBOSYLGLYCOHYDROLASE-RELATED"/>
    <property type="match status" value="1"/>
</dbReference>
<evidence type="ECO:0000313" key="2">
    <source>
        <dbReference type="EMBL" id="MBJ6726257.1"/>
    </source>
</evidence>
<feature type="binding site" evidence="1">
    <location>
        <position position="64"/>
    </location>
    <ligand>
        <name>Mg(2+)</name>
        <dbReference type="ChEBI" id="CHEBI:18420"/>
        <label>1</label>
    </ligand>
</feature>
<dbReference type="PANTHER" id="PTHR16222">
    <property type="entry name" value="ADP-RIBOSYLGLYCOHYDROLASE"/>
    <property type="match status" value="1"/>
</dbReference>
<dbReference type="Pfam" id="PF03747">
    <property type="entry name" value="ADP_ribosyl_GH"/>
    <property type="match status" value="1"/>
</dbReference>
<reference evidence="2" key="1">
    <citation type="submission" date="2020-12" db="EMBL/GenBank/DDBJ databases">
        <title>Geomonas sp. Red875, isolated from river sediment.</title>
        <authorList>
            <person name="Xu Z."/>
            <person name="Zhang Z."/>
            <person name="Masuda Y."/>
            <person name="Itoh H."/>
            <person name="Senoo K."/>
        </authorList>
    </citation>
    <scope>NUCLEOTIDE SEQUENCE</scope>
    <source>
        <strain evidence="2">Red875</strain>
    </source>
</reference>
<dbReference type="EMBL" id="JAEMHM010000013">
    <property type="protein sequence ID" value="MBJ6726257.1"/>
    <property type="molecule type" value="Genomic_DNA"/>
</dbReference>
<comment type="cofactor">
    <cofactor evidence="1">
        <name>Mg(2+)</name>
        <dbReference type="ChEBI" id="CHEBI:18420"/>
    </cofactor>
    <text evidence="1">Binds 2 magnesium ions per subunit.</text>
</comment>
<protein>
    <submittedName>
        <fullName evidence="2">ADP-ribosyl-[dinitrogen reductase] hydrolase</fullName>
        <ecNumber evidence="2">3.2.2.24</ecNumber>
    </submittedName>
</protein>
<feature type="binding site" evidence="1">
    <location>
        <position position="250"/>
    </location>
    <ligand>
        <name>Mg(2+)</name>
        <dbReference type="ChEBI" id="CHEBI:18420"/>
        <label>1</label>
    </ligand>
</feature>
<feature type="binding site" evidence="1">
    <location>
        <position position="249"/>
    </location>
    <ligand>
        <name>Mg(2+)</name>
        <dbReference type="ChEBI" id="CHEBI:18420"/>
        <label>1</label>
    </ligand>
</feature>
<dbReference type="InterPro" id="IPR013479">
    <property type="entry name" value="ADP-ribosyl_diN_reduct_hydro"/>
</dbReference>
<evidence type="ECO:0000313" key="3">
    <source>
        <dbReference type="Proteomes" id="UP000636888"/>
    </source>
</evidence>
<dbReference type="AlphaFoldDB" id="A0A8J7J0S6"/>
<name>A0A8J7J0S6_9BACT</name>
<keyword evidence="3" id="KW-1185">Reference proteome</keyword>
<keyword evidence="2" id="KW-0378">Hydrolase</keyword>
<dbReference type="InterPro" id="IPR050792">
    <property type="entry name" value="ADP-ribosylglycohydrolase"/>
</dbReference>
<dbReference type="SUPFAM" id="SSF101478">
    <property type="entry name" value="ADP-ribosylglycohydrolase"/>
    <property type="match status" value="1"/>
</dbReference>
<organism evidence="2 3">
    <name type="scientific">Geomesophilobacter sediminis</name>
    <dbReference type="NCBI Taxonomy" id="2798584"/>
    <lineage>
        <taxon>Bacteria</taxon>
        <taxon>Pseudomonadati</taxon>
        <taxon>Thermodesulfobacteriota</taxon>
        <taxon>Desulfuromonadia</taxon>
        <taxon>Geobacterales</taxon>
        <taxon>Geobacteraceae</taxon>
        <taxon>Geomesophilobacter</taxon>
    </lineage>
</organism>
<feature type="binding site" evidence="1">
    <location>
        <position position="63"/>
    </location>
    <ligand>
        <name>Mg(2+)</name>
        <dbReference type="ChEBI" id="CHEBI:18420"/>
        <label>1</label>
    </ligand>
</feature>
<dbReference type="InterPro" id="IPR005502">
    <property type="entry name" value="Ribosyl_crysJ1"/>
</dbReference>
<dbReference type="EC" id="3.2.2.24" evidence="2"/>
<dbReference type="Proteomes" id="UP000636888">
    <property type="component" value="Unassembled WGS sequence"/>
</dbReference>
<sequence length="298" mass="32619">MDHDFSPQDIISRARAAFVGLAIGDALGAPVEFMTRGEIKTKYGVLKEMVGGGWLRLKPGQVTDDTEMSLCIARGIVGAGTWSLEAIAGNLAAWLKGKPIDVGDTCRRGVRNFMLRGILETPPNEWDGGNGAAMRTLPVALYTLGDEELLRNYSVQQAHITHNHALSDAATVHFGKLIHLALTGRSLSGLRRETEDFIARFPNFGFDPYKGLATGYVVDTMQTVFHCFFRTRSFEACVIETVNQGGDADTTGAIAGALAGAYYGEKEIPQRWRKKLDKKVLAEIEELAERLVVTAMER</sequence>
<feature type="binding site" evidence="1">
    <location>
        <position position="65"/>
    </location>
    <ligand>
        <name>Mg(2+)</name>
        <dbReference type="ChEBI" id="CHEBI:18420"/>
        <label>1</label>
    </ligand>
</feature>
<evidence type="ECO:0000256" key="1">
    <source>
        <dbReference type="PIRSR" id="PIRSR605502-1"/>
    </source>
</evidence>
<keyword evidence="2" id="KW-0326">Glycosidase</keyword>
<dbReference type="RefSeq" id="WP_199385145.1">
    <property type="nucleotide sequence ID" value="NZ_JAEMHM010000013.1"/>
</dbReference>
<keyword evidence="1" id="KW-0460">Magnesium</keyword>
<gene>
    <name evidence="2" type="primary">draG</name>
    <name evidence="2" type="ORF">JFN93_16205</name>
</gene>
<comment type="caution">
    <text evidence="2">The sequence shown here is derived from an EMBL/GenBank/DDBJ whole genome shotgun (WGS) entry which is preliminary data.</text>
</comment>
<keyword evidence="1" id="KW-0479">Metal-binding</keyword>
<dbReference type="GO" id="GO:0047407">
    <property type="term" value="F:ADP-ribosyl-[dinitrogen reductase] hydrolase activity"/>
    <property type="evidence" value="ECO:0007669"/>
    <property type="project" value="UniProtKB-EC"/>
</dbReference>